<evidence type="ECO:0000256" key="1">
    <source>
        <dbReference type="SAM" id="Phobius"/>
    </source>
</evidence>
<keyword evidence="1" id="KW-0812">Transmembrane</keyword>
<keyword evidence="1" id="KW-1133">Transmembrane helix</keyword>
<feature type="transmembrane region" description="Helical" evidence="1">
    <location>
        <begin position="6"/>
        <end position="27"/>
    </location>
</feature>
<reference evidence="2 3" key="1">
    <citation type="submission" date="2018-09" db="EMBL/GenBank/DDBJ databases">
        <title>Murine metabolic-syndrome-specific gut microbial biobank.</title>
        <authorList>
            <person name="Liu C."/>
        </authorList>
    </citation>
    <scope>NUCLEOTIDE SEQUENCE [LARGE SCALE GENOMIC DNA]</scope>
    <source>
        <strain evidence="2 3">0.1xD8-82</strain>
    </source>
</reference>
<dbReference type="RefSeq" id="WP_120466146.1">
    <property type="nucleotide sequence ID" value="NZ_RAYQ01000001.1"/>
</dbReference>
<dbReference type="Proteomes" id="UP000280696">
    <property type="component" value="Unassembled WGS sequence"/>
</dbReference>
<dbReference type="EMBL" id="RAYQ01000001">
    <property type="protein sequence ID" value="RKI94289.1"/>
    <property type="molecule type" value="Genomic_DNA"/>
</dbReference>
<evidence type="ECO:0000313" key="3">
    <source>
        <dbReference type="Proteomes" id="UP000280696"/>
    </source>
</evidence>
<dbReference type="OrthoDB" id="2051266at2"/>
<dbReference type="AlphaFoldDB" id="A0A3A9ASV7"/>
<keyword evidence="3" id="KW-1185">Reference proteome</keyword>
<accession>A0A3A9ASV7</accession>
<name>A0A3A9ASV7_9FIRM</name>
<gene>
    <name evidence="2" type="ORF">D7V94_01720</name>
</gene>
<organism evidence="2 3">
    <name type="scientific">Parablautia intestinalis</name>
    <dbReference type="NCBI Taxonomy" id="2320100"/>
    <lineage>
        <taxon>Bacteria</taxon>
        <taxon>Bacillati</taxon>
        <taxon>Bacillota</taxon>
        <taxon>Clostridia</taxon>
        <taxon>Lachnospirales</taxon>
        <taxon>Lachnospiraceae</taxon>
        <taxon>Parablautia</taxon>
    </lineage>
</organism>
<evidence type="ECO:0000313" key="2">
    <source>
        <dbReference type="EMBL" id="RKI94289.1"/>
    </source>
</evidence>
<keyword evidence="1" id="KW-0472">Membrane</keyword>
<protein>
    <submittedName>
        <fullName evidence="2">Uncharacterized protein</fullName>
    </submittedName>
</protein>
<proteinExistence type="predicted"/>
<comment type="caution">
    <text evidence="2">The sequence shown here is derived from an EMBL/GenBank/DDBJ whole genome shotgun (WGS) entry which is preliminary data.</text>
</comment>
<sequence>MIIMQYIAAHWVEWFFSASTIILGFLYRQTAKRLKEEQNKNKAVADGVQCLLRESIVSNYNKYQERDFCPIYAKESIKKAYEAYHALGGNDVATQLYHTLLTMPEEPEEREEKL</sequence>